<evidence type="ECO:0008006" key="3">
    <source>
        <dbReference type="Google" id="ProtNLM"/>
    </source>
</evidence>
<protein>
    <recommendedName>
        <fullName evidence="3">Type II toxin-antitoxin system mRNA interferase toxin, RelE/StbE family</fullName>
    </recommendedName>
</protein>
<sequence length="95" mass="11037">MKDIFDIRLSLKAKKDLKKVPLSIAVKLQMWVDAVGHYGLSEVRKIPGYHDEPLKGKRKGQRSIRLNIAYRAIYTINKSGLIKFVEIKEVNKHEY</sequence>
<name>A0A370CHW0_9COXI</name>
<keyword evidence="2" id="KW-1185">Reference proteome</keyword>
<dbReference type="AlphaFoldDB" id="A0A370CHW0"/>
<evidence type="ECO:0000313" key="2">
    <source>
        <dbReference type="Proteomes" id="UP000226429"/>
    </source>
</evidence>
<comment type="caution">
    <text evidence="1">The sequence shown here is derived from an EMBL/GenBank/DDBJ whole genome shotgun (WGS) entry which is preliminary data.</text>
</comment>
<gene>
    <name evidence="1" type="ORF">CFE62_006785</name>
</gene>
<dbReference type="EMBL" id="NMOS02000031">
    <property type="protein sequence ID" value="RDH39866.1"/>
    <property type="molecule type" value="Genomic_DNA"/>
</dbReference>
<dbReference type="Proteomes" id="UP000226429">
    <property type="component" value="Unassembled WGS sequence"/>
</dbReference>
<reference evidence="1 2" key="2">
    <citation type="journal article" date="2018" name="J. Invertebr. Pathol.">
        <title>'Candidatus Aquirickettsiella gammari' (Gammaproteobacteria: Legionellales: Coxiellaceae): A bacterial pathogen of the freshwater crustacean Gammarus fossarum (Malacostraca: Amphipoda).</title>
        <authorList>
            <person name="Bojko J."/>
            <person name="Dunn A.M."/>
            <person name="Stebbing P.D."/>
            <person name="van Aerle R."/>
            <person name="Bacela-Spychalska K."/>
            <person name="Bean T.P."/>
            <person name="Urrutia A."/>
            <person name="Stentiford G.D."/>
        </authorList>
    </citation>
    <scope>NUCLEOTIDE SEQUENCE [LARGE SCALE GENOMIC DNA]</scope>
    <source>
        <strain evidence="1">RA15029</strain>
    </source>
</reference>
<dbReference type="InterPro" id="IPR035093">
    <property type="entry name" value="RelE/ParE_toxin_dom_sf"/>
</dbReference>
<evidence type="ECO:0000313" key="1">
    <source>
        <dbReference type="EMBL" id="RDH39866.1"/>
    </source>
</evidence>
<reference evidence="1 2" key="1">
    <citation type="journal article" date="2017" name="Int. J. Syst. Evol. Microbiol.">
        <title>Aquarickettsiella crustaci n. gen. n. sp. (Gammaproteobacteria: Legionellales: Coxiellaceae); a bacterial pathogen of the freshwater crustacean: Gammarus fossarum (Malacostraca: Amphipoda).</title>
        <authorList>
            <person name="Bojko J."/>
            <person name="Dunn A.M."/>
            <person name="Stebbing P.D."/>
            <person name="Van Aerle R."/>
            <person name="Bacela-Spychalska K."/>
            <person name="Bean T.P."/>
            <person name="Stentiford G.D."/>
        </authorList>
    </citation>
    <scope>NUCLEOTIDE SEQUENCE [LARGE SCALE GENOMIC DNA]</scope>
    <source>
        <strain evidence="1">RA15029</strain>
    </source>
</reference>
<accession>A0A370CHW0</accession>
<proteinExistence type="predicted"/>
<organism evidence="1 2">
    <name type="scientific">Candidatus Aquirickettsiella gammari</name>
    <dbReference type="NCBI Taxonomy" id="2016198"/>
    <lineage>
        <taxon>Bacteria</taxon>
        <taxon>Pseudomonadati</taxon>
        <taxon>Pseudomonadota</taxon>
        <taxon>Gammaproteobacteria</taxon>
        <taxon>Legionellales</taxon>
        <taxon>Coxiellaceae</taxon>
        <taxon>Candidatus Aquirickettsiella</taxon>
    </lineage>
</organism>
<dbReference type="Gene3D" id="3.30.2310.20">
    <property type="entry name" value="RelE-like"/>
    <property type="match status" value="1"/>
</dbReference>
<dbReference type="SUPFAM" id="SSF143011">
    <property type="entry name" value="RelE-like"/>
    <property type="match status" value="1"/>
</dbReference>